<dbReference type="GO" id="GO:0005737">
    <property type="term" value="C:cytoplasm"/>
    <property type="evidence" value="ECO:0007669"/>
    <property type="project" value="TreeGrafter"/>
</dbReference>
<dbReference type="InterPro" id="IPR013189">
    <property type="entry name" value="Glyco_hydro_32_C"/>
</dbReference>
<dbReference type="PANTHER" id="PTHR42800:SF1">
    <property type="entry name" value="EXOINULINASE INUD (AFU_ORTHOLOGUE AFUA_5G00480)"/>
    <property type="match status" value="1"/>
</dbReference>
<dbReference type="Gene3D" id="2.80.10.50">
    <property type="match status" value="3"/>
</dbReference>
<comment type="similarity">
    <text evidence="1">Belongs to the glycosyl hydrolase 32 family.</text>
</comment>
<reference evidence="6 7" key="1">
    <citation type="submission" date="2019-04" db="EMBL/GenBank/DDBJ databases">
        <title>Kribbella sp. NEAU-THZ 27 nov., a novel actinomycete isolated from soil.</title>
        <authorList>
            <person name="Duan L."/>
        </authorList>
    </citation>
    <scope>NUCLEOTIDE SEQUENCE [LARGE SCALE GENOMIC DNA]</scope>
    <source>
        <strain evidence="7">NEAU-THZ27</strain>
    </source>
</reference>
<evidence type="ECO:0000313" key="6">
    <source>
        <dbReference type="EMBL" id="TKK79521.1"/>
    </source>
</evidence>
<dbReference type="GO" id="GO:0005987">
    <property type="term" value="P:sucrose catabolic process"/>
    <property type="evidence" value="ECO:0007669"/>
    <property type="project" value="TreeGrafter"/>
</dbReference>
<gene>
    <name evidence="6" type="ORF">FDA38_14050</name>
</gene>
<dbReference type="InterPro" id="IPR040526">
    <property type="entry name" value="Beta_helix_2"/>
</dbReference>
<dbReference type="Gene3D" id="2.60.120.560">
    <property type="entry name" value="Exo-inulinase, domain 1"/>
    <property type="match status" value="1"/>
</dbReference>
<sequence length="1151" mass="123082">MPSTIYDVTTWTIPGSPSTTAYTDIGAIVNSIIADIKTNQPTQASKPGAVIYIPPGDYSLKTRIVIDISYLQIKGSGHGFTSSSIRYNAGDTSSWHEIWPGGSRIRVENTDGNAEAILISRTGLPRLSSIELLDFCLDGVSFTPNQNSYLNGKYGIRSTTATDSLRIRGLGMVYLEHGIVITDADALHIQDNFLCENGNCIELISSGQASMVSGNMIGAGYVGFSIFAENHFGLIVSGNNIFPRGKSSVHLKNCTNNNISANRLHAFYPGMIQCEGACHNNLIGSNHFLRVPESFPAMTGYNNGLDDLFGLVQINGSGNTVVGNHFSYDVPAGNITPSGATPTIVLVKSGSNNYVATNHTAANVAVHTVVLDGSTVNTKVLDCGSTAEFQALSGSTYGFRAPMIRIASFLAWVLTLSCLTALPAAVAGSSSDYPEYPYAATDYTEPFRGQFHFSPQNGFMNDINAPLYYRGVYHLFFQHNPHGLGWDAAVHWGHATSTDLVHWTQQPITLEPGVHTGNLWSGSGWVDVNNVTGLKVGSDDPILLFTNTDGVSIAYSTDGAKTFQMYNGGAKVITDPVESRDPKVQWDPQHNRSELVTFRAGTGAAFYTSTNLLDWTYRGAYSAGWFVECPDLYQLPVDGDSNASKWVLQDASGEYVIGSLDANGLFVAGWATPQRMEQGVSGAAFPPSTWYAPQTFNQLPNGRIVQLGWQPSNAGVTWIGNASFPVELALKTYPEGIRLTRNPVSEISTIRTSTQTWGTRTIMTNPATDPLSGISADTYELSAQFDLTGVTASEFGFRLHARSDGSSDRTVAYGVAAQTLYGVSMPPISNQVTIRLLVDRGQLEVFGNTGKTVVSDNVAFDSNPASLGLHLYAVGGAVTLTSLSFSPIGSTWTPGPAGTAPAGAVASTTRQDLCVDRDVASDNVQLWSCLANSNQTWSLGSFGELKTGGVCLEVPSGQTTNLTLVNVAACSGGGNQKWRQGNFGSLINQASGRCLNLPEADFTNGRRLQIYDCVGTRNQSWVGPNYTTATGALTWGTTSSCADRDVATNKVQIWICTGLANQTWTLHADGTLTSSGTCLQPTSSGNGSGLTTAPCTPNNPDQQWTRWSTGQLRNITTDRCLDLDSGNTTNGHQLIIWDCVGGPNQTWTGPS</sequence>
<dbReference type="Proteomes" id="UP000305836">
    <property type="component" value="Unassembled WGS sequence"/>
</dbReference>
<dbReference type="Gene3D" id="2.115.10.20">
    <property type="entry name" value="Glycosyl hydrolase domain, family 43"/>
    <property type="match status" value="1"/>
</dbReference>
<accession>A0A4U3LTZ2</accession>
<dbReference type="SUPFAM" id="SSF51126">
    <property type="entry name" value="Pectin lyase-like"/>
    <property type="match status" value="1"/>
</dbReference>
<dbReference type="Gene3D" id="2.160.20.10">
    <property type="entry name" value="Single-stranded right-handed beta-helix, Pectin lyase-like"/>
    <property type="match status" value="1"/>
</dbReference>
<dbReference type="SUPFAM" id="SSF49899">
    <property type="entry name" value="Concanavalin A-like lectins/glucanases"/>
    <property type="match status" value="1"/>
</dbReference>
<comment type="caution">
    <text evidence="6">The sequence shown here is derived from an EMBL/GenBank/DDBJ whole genome shotgun (WGS) entry which is preliminary data.</text>
</comment>
<dbReference type="EMBL" id="SZPZ01000002">
    <property type="protein sequence ID" value="TKK79521.1"/>
    <property type="molecule type" value="Genomic_DNA"/>
</dbReference>
<name>A0A4U3LTZ2_9ACTN</name>
<dbReference type="SMART" id="SM00640">
    <property type="entry name" value="Glyco_32"/>
    <property type="match status" value="1"/>
</dbReference>
<dbReference type="InterPro" id="IPR012334">
    <property type="entry name" value="Pectin_lyas_fold"/>
</dbReference>
<dbReference type="InterPro" id="IPR007742">
    <property type="entry name" value="NosD_dom"/>
</dbReference>
<protein>
    <recommendedName>
        <fullName evidence="5">Ricin B lectin domain-containing protein</fullName>
    </recommendedName>
</protein>
<feature type="region of interest" description="Disordered" evidence="4">
    <location>
        <begin position="1083"/>
        <end position="1104"/>
    </location>
</feature>
<evidence type="ECO:0000313" key="7">
    <source>
        <dbReference type="Proteomes" id="UP000305836"/>
    </source>
</evidence>
<dbReference type="Pfam" id="PF18835">
    <property type="entry name" value="Beta_helix_2"/>
    <property type="match status" value="1"/>
</dbReference>
<dbReference type="AlphaFoldDB" id="A0A4U3LTZ2"/>
<dbReference type="GO" id="GO:0004575">
    <property type="term" value="F:sucrose alpha-glucosidase activity"/>
    <property type="evidence" value="ECO:0007669"/>
    <property type="project" value="TreeGrafter"/>
</dbReference>
<organism evidence="6 7">
    <name type="scientific">Kribbella jiaozuonensis</name>
    <dbReference type="NCBI Taxonomy" id="2575441"/>
    <lineage>
        <taxon>Bacteria</taxon>
        <taxon>Bacillati</taxon>
        <taxon>Actinomycetota</taxon>
        <taxon>Actinomycetes</taxon>
        <taxon>Propionibacteriales</taxon>
        <taxon>Kribbellaceae</taxon>
        <taxon>Kribbella</taxon>
    </lineage>
</organism>
<dbReference type="InterPro" id="IPR001362">
    <property type="entry name" value="Glyco_hydro_32"/>
</dbReference>
<dbReference type="InterPro" id="IPR023296">
    <property type="entry name" value="Glyco_hydro_beta-prop_sf"/>
</dbReference>
<dbReference type="InterPro" id="IPR000772">
    <property type="entry name" value="Ricin_B_lectin"/>
</dbReference>
<keyword evidence="3" id="KW-0326">Glycosidase</keyword>
<dbReference type="Pfam" id="PF08244">
    <property type="entry name" value="Glyco_hydro_32C"/>
    <property type="match status" value="1"/>
</dbReference>
<dbReference type="InterPro" id="IPR013148">
    <property type="entry name" value="Glyco_hydro_32_N"/>
</dbReference>
<dbReference type="InterPro" id="IPR013320">
    <property type="entry name" value="ConA-like_dom_sf"/>
</dbReference>
<dbReference type="PANTHER" id="PTHR42800">
    <property type="entry name" value="EXOINULINASE INUD (AFU_ORTHOLOGUE AFUA_5G00480)"/>
    <property type="match status" value="1"/>
</dbReference>
<dbReference type="RefSeq" id="WP_137254479.1">
    <property type="nucleotide sequence ID" value="NZ_JBHSPQ010000001.1"/>
</dbReference>
<dbReference type="Pfam" id="PF05048">
    <property type="entry name" value="NosD"/>
    <property type="match status" value="1"/>
</dbReference>
<dbReference type="SUPFAM" id="SSF50370">
    <property type="entry name" value="Ricin B-like lectins"/>
    <property type="match status" value="2"/>
</dbReference>
<dbReference type="CDD" id="cd18622">
    <property type="entry name" value="GH32_Inu-like"/>
    <property type="match status" value="1"/>
</dbReference>
<keyword evidence="7" id="KW-1185">Reference proteome</keyword>
<evidence type="ECO:0000256" key="1">
    <source>
        <dbReference type="ARBA" id="ARBA00009902"/>
    </source>
</evidence>
<evidence type="ECO:0000256" key="2">
    <source>
        <dbReference type="ARBA" id="ARBA00022801"/>
    </source>
</evidence>
<dbReference type="PROSITE" id="PS50231">
    <property type="entry name" value="RICIN_B_LECTIN"/>
    <property type="match status" value="2"/>
</dbReference>
<dbReference type="InterPro" id="IPR035992">
    <property type="entry name" value="Ricin_B-like_lectins"/>
</dbReference>
<feature type="domain" description="Ricin B lectin" evidence="5">
    <location>
        <begin position="1026"/>
        <end position="1150"/>
    </location>
</feature>
<dbReference type="Pfam" id="PF00251">
    <property type="entry name" value="Glyco_hydro_32N"/>
    <property type="match status" value="1"/>
</dbReference>
<dbReference type="CDD" id="cd21111">
    <property type="entry name" value="IFTase"/>
    <property type="match status" value="1"/>
</dbReference>
<evidence type="ECO:0000259" key="5">
    <source>
        <dbReference type="SMART" id="SM00458"/>
    </source>
</evidence>
<proteinExistence type="inferred from homology"/>
<dbReference type="Pfam" id="PF00652">
    <property type="entry name" value="Ricin_B_lectin"/>
    <property type="match status" value="2"/>
</dbReference>
<evidence type="ECO:0000256" key="3">
    <source>
        <dbReference type="ARBA" id="ARBA00023295"/>
    </source>
</evidence>
<keyword evidence="2" id="KW-0378">Hydrolase</keyword>
<dbReference type="InterPro" id="IPR011050">
    <property type="entry name" value="Pectin_lyase_fold/virulence"/>
</dbReference>
<evidence type="ECO:0000256" key="4">
    <source>
        <dbReference type="SAM" id="MobiDB-lite"/>
    </source>
</evidence>
<dbReference type="OrthoDB" id="9776657at2"/>
<dbReference type="SMART" id="SM00458">
    <property type="entry name" value="RICIN"/>
    <property type="match status" value="2"/>
</dbReference>
<feature type="domain" description="Ricin B lectin" evidence="5">
    <location>
        <begin position="903"/>
        <end position="1024"/>
    </location>
</feature>
<dbReference type="SUPFAM" id="SSF75005">
    <property type="entry name" value="Arabinanase/levansucrase/invertase"/>
    <property type="match status" value="1"/>
</dbReference>